<sequence length="255" mass="28918">MTYVFPLKQTQAPGFRNLEEAKWCVHNSLRSHAKAYRLYDQVFRPHQHGKVGMAVFSQCKTLGSVSTPLKFTLAEAAELRGSWDFCAMTHYTTSLVEPTAKNNASAGISAPLGIILGHDPAWPSGAAGTVGWGFYVVPWGFRKMLNWIKRRYGNPEIYVLENGYQGKPAEGLEDHRQVEYHRSYINEMLKAVRIDGVNVQVYAAWTLMDDFEWEFGNSINFGVTTVNFSDPERQRTPKLSGEFLKQVFKNNGFPR</sequence>
<reference evidence="5 6" key="1">
    <citation type="submission" date="2015-12" db="EMBL/GenBank/DDBJ databases">
        <title>The genome of Folsomia candida.</title>
        <authorList>
            <person name="Faddeeva A."/>
            <person name="Derks M.F."/>
            <person name="Anvar Y."/>
            <person name="Smit S."/>
            <person name="Van Straalen N."/>
            <person name="Roelofs D."/>
        </authorList>
    </citation>
    <scope>NUCLEOTIDE SEQUENCE [LARGE SCALE GENOMIC DNA]</scope>
    <source>
        <strain evidence="5 6">VU population</strain>
        <tissue evidence="5">Whole body</tissue>
    </source>
</reference>
<dbReference type="InterPro" id="IPR001360">
    <property type="entry name" value="Glyco_hydro_1"/>
</dbReference>
<dbReference type="OrthoDB" id="65569at2759"/>
<evidence type="ECO:0000313" key="5">
    <source>
        <dbReference type="EMBL" id="OXA45846.1"/>
    </source>
</evidence>
<dbReference type="EMBL" id="LNIX01000016">
    <property type="protein sequence ID" value="OXA45846.1"/>
    <property type="molecule type" value="Genomic_DNA"/>
</dbReference>
<dbReference type="InterPro" id="IPR017853">
    <property type="entry name" value="GH"/>
</dbReference>
<dbReference type="PANTHER" id="PTHR10353">
    <property type="entry name" value="GLYCOSYL HYDROLASE"/>
    <property type="match status" value="1"/>
</dbReference>
<dbReference type="PRINTS" id="PR00131">
    <property type="entry name" value="GLHYDRLASE1"/>
</dbReference>
<comment type="similarity">
    <text evidence="1 4">Belongs to the glycosyl hydrolase 1 family.</text>
</comment>
<accession>A0A226DNP6</accession>
<dbReference type="SUPFAM" id="SSF51445">
    <property type="entry name" value="(Trans)glycosidases"/>
    <property type="match status" value="1"/>
</dbReference>
<keyword evidence="2" id="KW-0378">Hydrolase</keyword>
<dbReference type="AlphaFoldDB" id="A0A226DNP6"/>
<name>A0A226DNP6_FOLCA</name>
<protein>
    <submittedName>
        <fullName evidence="5">Cytosolic beta-glucosidase</fullName>
    </submittedName>
</protein>
<dbReference type="Gene3D" id="3.20.20.80">
    <property type="entry name" value="Glycosidases"/>
    <property type="match status" value="2"/>
</dbReference>
<evidence type="ECO:0000256" key="1">
    <source>
        <dbReference type="ARBA" id="ARBA00010838"/>
    </source>
</evidence>
<keyword evidence="6" id="KW-1185">Reference proteome</keyword>
<dbReference type="PANTHER" id="PTHR10353:SF36">
    <property type="entry name" value="LP05116P"/>
    <property type="match status" value="1"/>
</dbReference>
<dbReference type="GO" id="GO:0005975">
    <property type="term" value="P:carbohydrate metabolic process"/>
    <property type="evidence" value="ECO:0007669"/>
    <property type="project" value="InterPro"/>
</dbReference>
<evidence type="ECO:0000256" key="2">
    <source>
        <dbReference type="ARBA" id="ARBA00022801"/>
    </source>
</evidence>
<dbReference type="GO" id="GO:0008422">
    <property type="term" value="F:beta-glucosidase activity"/>
    <property type="evidence" value="ECO:0007669"/>
    <property type="project" value="TreeGrafter"/>
</dbReference>
<evidence type="ECO:0000256" key="4">
    <source>
        <dbReference type="RuleBase" id="RU003690"/>
    </source>
</evidence>
<organism evidence="5 6">
    <name type="scientific">Folsomia candida</name>
    <name type="common">Springtail</name>
    <dbReference type="NCBI Taxonomy" id="158441"/>
    <lineage>
        <taxon>Eukaryota</taxon>
        <taxon>Metazoa</taxon>
        <taxon>Ecdysozoa</taxon>
        <taxon>Arthropoda</taxon>
        <taxon>Hexapoda</taxon>
        <taxon>Collembola</taxon>
        <taxon>Entomobryomorpha</taxon>
        <taxon>Isotomoidea</taxon>
        <taxon>Isotomidae</taxon>
        <taxon>Proisotominae</taxon>
        <taxon>Folsomia</taxon>
    </lineage>
</organism>
<dbReference type="OMA" id="YLERYMA"/>
<dbReference type="Proteomes" id="UP000198287">
    <property type="component" value="Unassembled WGS sequence"/>
</dbReference>
<proteinExistence type="inferred from homology"/>
<evidence type="ECO:0000256" key="3">
    <source>
        <dbReference type="ARBA" id="ARBA00023295"/>
    </source>
</evidence>
<gene>
    <name evidence="5" type="ORF">Fcan01_19235</name>
</gene>
<dbReference type="Pfam" id="PF00232">
    <property type="entry name" value="Glyco_hydro_1"/>
    <property type="match status" value="1"/>
</dbReference>
<keyword evidence="3" id="KW-0326">Glycosidase</keyword>
<comment type="caution">
    <text evidence="5">The sequence shown here is derived from an EMBL/GenBank/DDBJ whole genome shotgun (WGS) entry which is preliminary data.</text>
</comment>
<evidence type="ECO:0000313" key="6">
    <source>
        <dbReference type="Proteomes" id="UP000198287"/>
    </source>
</evidence>